<dbReference type="PANTHER" id="PTHR23503:SF50">
    <property type="entry name" value="MAJOR FACILITATOR SUPERFAMILY (MFS) PROFILE DOMAIN-CONTAINING PROTEIN"/>
    <property type="match status" value="1"/>
</dbReference>
<accession>A0A8S1HC33</accession>
<comment type="subcellular location">
    <subcellularLocation>
        <location evidence="1">Membrane</location>
        <topology evidence="1">Multi-pass membrane protein</topology>
    </subcellularLocation>
</comment>
<feature type="domain" description="Major facilitator superfamily (MFS) profile" evidence="6">
    <location>
        <begin position="18"/>
        <end position="462"/>
    </location>
</feature>
<feature type="transmembrane region" description="Helical" evidence="5">
    <location>
        <begin position="308"/>
        <end position="328"/>
    </location>
</feature>
<dbReference type="SUPFAM" id="SSF103473">
    <property type="entry name" value="MFS general substrate transporter"/>
    <property type="match status" value="1"/>
</dbReference>
<dbReference type="InterPro" id="IPR005828">
    <property type="entry name" value="MFS_sugar_transport-like"/>
</dbReference>
<comment type="caution">
    <text evidence="7">The sequence shown here is derived from an EMBL/GenBank/DDBJ whole genome shotgun (WGS) entry which is preliminary data.</text>
</comment>
<feature type="transmembrane region" description="Helical" evidence="5">
    <location>
        <begin position="66"/>
        <end position="89"/>
    </location>
</feature>
<evidence type="ECO:0000256" key="1">
    <source>
        <dbReference type="ARBA" id="ARBA00004141"/>
    </source>
</evidence>
<dbReference type="PANTHER" id="PTHR23503">
    <property type="entry name" value="SOLUTE CARRIER FAMILY 2"/>
    <property type="match status" value="1"/>
</dbReference>
<feature type="transmembrane region" description="Helical" evidence="5">
    <location>
        <begin position="124"/>
        <end position="147"/>
    </location>
</feature>
<evidence type="ECO:0000313" key="8">
    <source>
        <dbReference type="Proteomes" id="UP000835052"/>
    </source>
</evidence>
<feature type="transmembrane region" description="Helical" evidence="5">
    <location>
        <begin position="340"/>
        <end position="360"/>
    </location>
</feature>
<feature type="transmembrane region" description="Helical" evidence="5">
    <location>
        <begin position="437"/>
        <end position="458"/>
    </location>
</feature>
<keyword evidence="4 5" id="KW-0472">Membrane</keyword>
<dbReference type="InterPro" id="IPR036259">
    <property type="entry name" value="MFS_trans_sf"/>
</dbReference>
<dbReference type="EMBL" id="CAJGYM010000042">
    <property type="protein sequence ID" value="CAD6194236.1"/>
    <property type="molecule type" value="Genomic_DNA"/>
</dbReference>
<dbReference type="GO" id="GO:0015149">
    <property type="term" value="F:hexose transmembrane transporter activity"/>
    <property type="evidence" value="ECO:0007669"/>
    <property type="project" value="TreeGrafter"/>
</dbReference>
<feature type="transmembrane region" description="Helical" evidence="5">
    <location>
        <begin position="159"/>
        <end position="183"/>
    </location>
</feature>
<dbReference type="InterPro" id="IPR005829">
    <property type="entry name" value="Sugar_transporter_CS"/>
</dbReference>
<dbReference type="Proteomes" id="UP000835052">
    <property type="component" value="Unassembled WGS sequence"/>
</dbReference>
<dbReference type="InterPro" id="IPR020846">
    <property type="entry name" value="MFS_dom"/>
</dbReference>
<name>A0A8S1HC33_9PELO</name>
<organism evidence="7 8">
    <name type="scientific">Caenorhabditis auriculariae</name>
    <dbReference type="NCBI Taxonomy" id="2777116"/>
    <lineage>
        <taxon>Eukaryota</taxon>
        <taxon>Metazoa</taxon>
        <taxon>Ecdysozoa</taxon>
        <taxon>Nematoda</taxon>
        <taxon>Chromadorea</taxon>
        <taxon>Rhabditida</taxon>
        <taxon>Rhabditina</taxon>
        <taxon>Rhabditomorpha</taxon>
        <taxon>Rhabditoidea</taxon>
        <taxon>Rhabditidae</taxon>
        <taxon>Peloderinae</taxon>
        <taxon>Caenorhabditis</taxon>
    </lineage>
</organism>
<feature type="transmembrane region" description="Helical" evidence="5">
    <location>
        <begin position="12"/>
        <end position="34"/>
    </location>
</feature>
<evidence type="ECO:0000256" key="2">
    <source>
        <dbReference type="ARBA" id="ARBA00022692"/>
    </source>
</evidence>
<proteinExistence type="predicted"/>
<dbReference type="PROSITE" id="PS50850">
    <property type="entry name" value="MFS"/>
    <property type="match status" value="1"/>
</dbReference>
<feature type="transmembrane region" description="Helical" evidence="5">
    <location>
        <begin position="275"/>
        <end position="296"/>
    </location>
</feature>
<reference evidence="7" key="1">
    <citation type="submission" date="2020-10" db="EMBL/GenBank/DDBJ databases">
        <authorList>
            <person name="Kikuchi T."/>
        </authorList>
    </citation>
    <scope>NUCLEOTIDE SEQUENCE</scope>
    <source>
        <strain evidence="7">NKZ352</strain>
    </source>
</reference>
<evidence type="ECO:0000256" key="5">
    <source>
        <dbReference type="SAM" id="Phobius"/>
    </source>
</evidence>
<keyword evidence="2 5" id="KW-0812">Transmembrane</keyword>
<dbReference type="InterPro" id="IPR003663">
    <property type="entry name" value="Sugar/inositol_transpt"/>
</dbReference>
<dbReference type="Pfam" id="PF00083">
    <property type="entry name" value="Sugar_tr"/>
    <property type="match status" value="1"/>
</dbReference>
<evidence type="ECO:0000313" key="7">
    <source>
        <dbReference type="EMBL" id="CAD6194236.1"/>
    </source>
</evidence>
<sequence length="493" mass="53532">MKSLIIKSEDQGKVVAVCLLCTLLTIMPVGYHIVVLNVPSTVIQNFYAEAFREGLGVELSARALSILWSLTIASQAIGALIGCSLVSSLAPMGSKVVILTVNNCILAAGSILMATSYYFSFPPIFLIGRMMTGVYSGIACAFVPLFVQQIVPKNIKGSLSCFLHIAVCFGSSLGAVLSLPFVLGSATSWPILVSLPAIFGIVLMFASSYIPDTPNTLLQQGKYTKAIESIRFYYDIACDDEDEAIGMYWDMVPEMPTQLTFWEAWRDGAVRGGMLLGMMVSAAQIFSGSMVSISYSTVMFDAVAFMDFLVPFLPALGSILSIVLTIPALHMVESKGRRPLLLKTLILCVISNIFFLIFTLVSQVSESLWASWGFALAFLMYGVGYNLGVGPVAYFLPAELVPPEAASASLGAAVAVNWFCTSLTTLFFYPLSVSIGGWSYIIFIVPTSLFLLILWPLLPETKFHYKEDPLEARLLYDLGPTLPPYGSLNTSLF</sequence>
<dbReference type="PRINTS" id="PR00171">
    <property type="entry name" value="SUGRTRNSPORT"/>
</dbReference>
<keyword evidence="3 5" id="KW-1133">Transmembrane helix</keyword>
<feature type="transmembrane region" description="Helical" evidence="5">
    <location>
        <begin position="372"/>
        <end position="396"/>
    </location>
</feature>
<feature type="transmembrane region" description="Helical" evidence="5">
    <location>
        <begin position="189"/>
        <end position="210"/>
    </location>
</feature>
<dbReference type="InterPro" id="IPR045263">
    <property type="entry name" value="GLUT"/>
</dbReference>
<gene>
    <name evidence="7" type="ORF">CAUJ_LOCUS10155</name>
</gene>
<feature type="transmembrane region" description="Helical" evidence="5">
    <location>
        <begin position="96"/>
        <end position="118"/>
    </location>
</feature>
<evidence type="ECO:0000256" key="3">
    <source>
        <dbReference type="ARBA" id="ARBA00022989"/>
    </source>
</evidence>
<feature type="transmembrane region" description="Helical" evidence="5">
    <location>
        <begin position="408"/>
        <end position="431"/>
    </location>
</feature>
<dbReference type="AlphaFoldDB" id="A0A8S1HC33"/>
<dbReference type="Gene3D" id="1.20.1250.20">
    <property type="entry name" value="MFS general substrate transporter like domains"/>
    <property type="match status" value="1"/>
</dbReference>
<dbReference type="PROSITE" id="PS00217">
    <property type="entry name" value="SUGAR_TRANSPORT_2"/>
    <property type="match status" value="1"/>
</dbReference>
<evidence type="ECO:0000259" key="6">
    <source>
        <dbReference type="PROSITE" id="PS50850"/>
    </source>
</evidence>
<keyword evidence="8" id="KW-1185">Reference proteome</keyword>
<dbReference type="GO" id="GO:0016020">
    <property type="term" value="C:membrane"/>
    <property type="evidence" value="ECO:0007669"/>
    <property type="project" value="UniProtKB-SubCell"/>
</dbReference>
<dbReference type="OrthoDB" id="4540492at2759"/>
<evidence type="ECO:0000256" key="4">
    <source>
        <dbReference type="ARBA" id="ARBA00023136"/>
    </source>
</evidence>
<protein>
    <recommendedName>
        <fullName evidence="6">Major facilitator superfamily (MFS) profile domain-containing protein</fullName>
    </recommendedName>
</protein>